<keyword evidence="2" id="KW-0687">Ribonucleoprotein</keyword>
<name>A0ABV8FI84_9ACTN</name>
<dbReference type="EMBL" id="JBHSBH010000005">
    <property type="protein sequence ID" value="MFC3995860.1"/>
    <property type="molecule type" value="Genomic_DNA"/>
</dbReference>
<evidence type="ECO:0000256" key="1">
    <source>
        <dbReference type="SAM" id="Phobius"/>
    </source>
</evidence>
<keyword evidence="1" id="KW-0472">Membrane</keyword>
<dbReference type="Proteomes" id="UP001595847">
    <property type="component" value="Unassembled WGS sequence"/>
</dbReference>
<organism evidence="2 3">
    <name type="scientific">Nocardiopsis sediminis</name>
    <dbReference type="NCBI Taxonomy" id="1778267"/>
    <lineage>
        <taxon>Bacteria</taxon>
        <taxon>Bacillati</taxon>
        <taxon>Actinomycetota</taxon>
        <taxon>Actinomycetes</taxon>
        <taxon>Streptosporangiales</taxon>
        <taxon>Nocardiopsidaceae</taxon>
        <taxon>Nocardiopsis</taxon>
    </lineage>
</organism>
<keyword evidence="2" id="KW-0689">Ribosomal protein</keyword>
<evidence type="ECO:0000313" key="2">
    <source>
        <dbReference type="EMBL" id="MFC3995860.1"/>
    </source>
</evidence>
<keyword evidence="1" id="KW-1133">Transmembrane helix</keyword>
<evidence type="ECO:0000313" key="3">
    <source>
        <dbReference type="Proteomes" id="UP001595847"/>
    </source>
</evidence>
<protein>
    <submittedName>
        <fullName evidence="2">50S ribosomal protein L7/L12</fullName>
    </submittedName>
</protein>
<dbReference type="RefSeq" id="WP_378531400.1">
    <property type="nucleotide sequence ID" value="NZ_JBHSBH010000005.1"/>
</dbReference>
<dbReference type="Gene3D" id="3.30.1390.10">
    <property type="match status" value="1"/>
</dbReference>
<dbReference type="GO" id="GO:0005840">
    <property type="term" value="C:ribosome"/>
    <property type="evidence" value="ECO:0007669"/>
    <property type="project" value="UniProtKB-KW"/>
</dbReference>
<feature type="transmembrane region" description="Helical" evidence="1">
    <location>
        <begin position="6"/>
        <end position="25"/>
    </location>
</feature>
<keyword evidence="3" id="KW-1185">Reference proteome</keyword>
<dbReference type="InterPro" id="IPR014719">
    <property type="entry name" value="Ribosomal_bL12_C/ClpS-like"/>
</dbReference>
<keyword evidence="1" id="KW-0812">Transmembrane</keyword>
<reference evidence="3" key="1">
    <citation type="journal article" date="2019" name="Int. J. Syst. Evol. Microbiol.">
        <title>The Global Catalogue of Microorganisms (GCM) 10K type strain sequencing project: providing services to taxonomists for standard genome sequencing and annotation.</title>
        <authorList>
            <consortium name="The Broad Institute Genomics Platform"/>
            <consortium name="The Broad Institute Genome Sequencing Center for Infectious Disease"/>
            <person name="Wu L."/>
            <person name="Ma J."/>
        </authorList>
    </citation>
    <scope>NUCLEOTIDE SEQUENCE [LARGE SCALE GENOMIC DNA]</scope>
    <source>
        <strain evidence="3">TBRC 1826</strain>
    </source>
</reference>
<proteinExistence type="predicted"/>
<sequence>MDSQVVWAAIVIAAIVAGIAGKVLLRASRSSAVPVQPRPVTEGTIVRARALIGQGKQILAIKGIREETGLGLKEAKDLADALRDGRPLPVQVAGPGTVAPVGADLAARARALRSQGRQVDAIRLVVTETGMSETEATRFLTSLDGA</sequence>
<accession>A0ABV8FI84</accession>
<comment type="caution">
    <text evidence="2">The sequence shown here is derived from an EMBL/GenBank/DDBJ whole genome shotgun (WGS) entry which is preliminary data.</text>
</comment>
<gene>
    <name evidence="2" type="ORF">ACFOVU_08045</name>
</gene>